<feature type="repeat" description="TPR" evidence="1">
    <location>
        <begin position="216"/>
        <end position="249"/>
    </location>
</feature>
<comment type="caution">
    <text evidence="2">The sequence shown here is derived from an EMBL/GenBank/DDBJ whole genome shotgun (WGS) entry which is preliminary data.</text>
</comment>
<dbReference type="Gene3D" id="1.25.40.10">
    <property type="entry name" value="Tetratricopeptide repeat domain"/>
    <property type="match status" value="1"/>
</dbReference>
<evidence type="ECO:0000313" key="2">
    <source>
        <dbReference type="EMBL" id="KAJ7360323.1"/>
    </source>
</evidence>
<dbReference type="AlphaFoldDB" id="A0A9X0CK26"/>
<dbReference type="PROSITE" id="PS50005">
    <property type="entry name" value="TPR"/>
    <property type="match status" value="4"/>
</dbReference>
<gene>
    <name evidence="2" type="ORF">OS493_016954</name>
</gene>
<dbReference type="SUPFAM" id="SSF48452">
    <property type="entry name" value="TPR-like"/>
    <property type="match status" value="2"/>
</dbReference>
<accession>A0A9X0CK26</accession>
<evidence type="ECO:0000313" key="3">
    <source>
        <dbReference type="Proteomes" id="UP001163046"/>
    </source>
</evidence>
<name>A0A9X0CK26_9CNID</name>
<dbReference type="EMBL" id="MU827310">
    <property type="protein sequence ID" value="KAJ7360323.1"/>
    <property type="molecule type" value="Genomic_DNA"/>
</dbReference>
<proteinExistence type="predicted"/>
<feature type="repeat" description="TPR" evidence="1">
    <location>
        <begin position="95"/>
        <end position="128"/>
    </location>
</feature>
<dbReference type="PROSITE" id="PS50293">
    <property type="entry name" value="TPR_REGION"/>
    <property type="match status" value="2"/>
</dbReference>
<dbReference type="Pfam" id="PF13424">
    <property type="entry name" value="TPR_12"/>
    <property type="match status" value="3"/>
</dbReference>
<evidence type="ECO:0000256" key="1">
    <source>
        <dbReference type="PROSITE-ProRule" id="PRU00339"/>
    </source>
</evidence>
<protein>
    <submittedName>
        <fullName evidence="2">Uncharacterized protein</fullName>
    </submittedName>
</protein>
<dbReference type="InterPro" id="IPR011990">
    <property type="entry name" value="TPR-like_helical_dom_sf"/>
</dbReference>
<reference evidence="2" key="1">
    <citation type="submission" date="2023-01" db="EMBL/GenBank/DDBJ databases">
        <title>Genome assembly of the deep-sea coral Lophelia pertusa.</title>
        <authorList>
            <person name="Herrera S."/>
            <person name="Cordes E."/>
        </authorList>
    </citation>
    <scope>NUCLEOTIDE SEQUENCE</scope>
    <source>
        <strain evidence="2">USNM1676648</strain>
        <tissue evidence="2">Polyp</tissue>
    </source>
</reference>
<dbReference type="OrthoDB" id="286233at2759"/>
<dbReference type="InterPro" id="IPR019734">
    <property type="entry name" value="TPR_rpt"/>
</dbReference>
<keyword evidence="1" id="KW-0802">TPR repeat</keyword>
<dbReference type="SMART" id="SM00028">
    <property type="entry name" value="TPR"/>
    <property type="match status" value="6"/>
</dbReference>
<feature type="repeat" description="TPR" evidence="1">
    <location>
        <begin position="53"/>
        <end position="86"/>
    </location>
</feature>
<keyword evidence="3" id="KW-1185">Reference proteome</keyword>
<dbReference type="PANTHER" id="PTHR10098">
    <property type="entry name" value="RAPSYN-RELATED"/>
    <property type="match status" value="1"/>
</dbReference>
<organism evidence="2 3">
    <name type="scientific">Desmophyllum pertusum</name>
    <dbReference type="NCBI Taxonomy" id="174260"/>
    <lineage>
        <taxon>Eukaryota</taxon>
        <taxon>Metazoa</taxon>
        <taxon>Cnidaria</taxon>
        <taxon>Anthozoa</taxon>
        <taxon>Hexacorallia</taxon>
        <taxon>Scleractinia</taxon>
        <taxon>Caryophylliina</taxon>
        <taxon>Caryophylliidae</taxon>
        <taxon>Desmophyllum</taxon>
    </lineage>
</organism>
<dbReference type="Proteomes" id="UP001163046">
    <property type="component" value="Unassembled WGS sequence"/>
</dbReference>
<sequence length="282" mass="32474">MEQAIRQNLTMFGHSLIEHGLECYNFGQLHKSIQYLEKALFVHKQTGCRSGEAWSHCRLGRSLFIVCQYDKAVEHYQKALDIRGITGHERQRLEGRVYNNLGEVHQLRGNHDEACRYYKKALGISEEIKNEIEQAVSYNNLGVINHNCLGKLDEALAYHMKALEIRKRLRYRNAEGTSYNNIGGVYEARGQYEKALEYYKKSLAVSKEIKDRRLEGNNFYFIGKVYRVLGQNKKALEHQERALEIKSEIGEFKAGVVAELGILHMAHGDYEKALGHLNEAIK</sequence>
<feature type="repeat" description="TPR" evidence="1">
    <location>
        <begin position="176"/>
        <end position="209"/>
    </location>
</feature>